<keyword evidence="10" id="KW-1185">Reference proteome</keyword>
<dbReference type="SUPFAM" id="SSF103473">
    <property type="entry name" value="MFS general substrate transporter"/>
    <property type="match status" value="1"/>
</dbReference>
<protein>
    <submittedName>
        <fullName evidence="9">Putative MFS family arabinose efflux permease</fullName>
    </submittedName>
</protein>
<feature type="transmembrane region" description="Helical" evidence="7">
    <location>
        <begin position="20"/>
        <end position="44"/>
    </location>
</feature>
<dbReference type="EMBL" id="QLLL01000003">
    <property type="protein sequence ID" value="RAJ06904.1"/>
    <property type="molecule type" value="Genomic_DNA"/>
</dbReference>
<organism evidence="9 10">
    <name type="scientific">Chitinophaga skermanii</name>
    <dbReference type="NCBI Taxonomy" id="331697"/>
    <lineage>
        <taxon>Bacteria</taxon>
        <taxon>Pseudomonadati</taxon>
        <taxon>Bacteroidota</taxon>
        <taxon>Chitinophagia</taxon>
        <taxon>Chitinophagales</taxon>
        <taxon>Chitinophagaceae</taxon>
        <taxon>Chitinophaga</taxon>
    </lineage>
</organism>
<evidence type="ECO:0000313" key="10">
    <source>
        <dbReference type="Proteomes" id="UP000249547"/>
    </source>
</evidence>
<dbReference type="PROSITE" id="PS50850">
    <property type="entry name" value="MFS"/>
    <property type="match status" value="1"/>
</dbReference>
<feature type="transmembrane region" description="Helical" evidence="7">
    <location>
        <begin position="378"/>
        <end position="397"/>
    </location>
</feature>
<feature type="transmembrane region" description="Helical" evidence="7">
    <location>
        <begin position="261"/>
        <end position="281"/>
    </location>
</feature>
<evidence type="ECO:0000259" key="8">
    <source>
        <dbReference type="PROSITE" id="PS50850"/>
    </source>
</evidence>
<feature type="transmembrane region" description="Helical" evidence="7">
    <location>
        <begin position="222"/>
        <end position="241"/>
    </location>
</feature>
<comment type="caution">
    <text evidence="9">The sequence shown here is derived from an EMBL/GenBank/DDBJ whole genome shotgun (WGS) entry which is preliminary data.</text>
</comment>
<evidence type="ECO:0000256" key="2">
    <source>
        <dbReference type="ARBA" id="ARBA00022448"/>
    </source>
</evidence>
<sequence>MLFKKTVQLYKSAYGGLPPAIWWNSFVMLINRCGTMVIPFMTLYITKHLHYTLGDASLVMACFGVGSIMGAALGGRLTDRIGFYPVQACSLLMNGVMFAILSFMQTIPQICICIFFLSLMGDAFRPANAAAIAHYSTPELRTRSYALNRFAMNMGWAIGLSIGGFLAAIGYQYLFWVDGFTCVTSALLILIFLKNVKRDEQRAACAAEVCATKASSPYRDHIYIAFIVLVYLFAVCFMQMFNITPLFFKDVLKMNETAIGWNLAINGVLIAATEIVLIYKLENKLPSLVFIAIGTLMVGASYMLMTIFPFVWVATLYCVVITYGEIFAMPFMNSFWISRSQPQNRGQYAALYSMAYSAAHVSAPFLGAYVVLHVGFNGWFYVLAGICVLAALGYWCLQKKVIQESKLHEGEMNPAMRA</sequence>
<feature type="transmembrane region" description="Helical" evidence="7">
    <location>
        <begin position="150"/>
        <end position="169"/>
    </location>
</feature>
<dbReference type="InterPro" id="IPR011701">
    <property type="entry name" value="MFS"/>
</dbReference>
<keyword evidence="6 7" id="KW-0472">Membrane</keyword>
<keyword evidence="4 7" id="KW-0812">Transmembrane</keyword>
<evidence type="ECO:0000256" key="7">
    <source>
        <dbReference type="SAM" id="Phobius"/>
    </source>
</evidence>
<dbReference type="Proteomes" id="UP000249547">
    <property type="component" value="Unassembled WGS sequence"/>
</dbReference>
<reference evidence="9 10" key="1">
    <citation type="submission" date="2018-06" db="EMBL/GenBank/DDBJ databases">
        <title>Genomic Encyclopedia of Archaeal and Bacterial Type Strains, Phase II (KMG-II): from individual species to whole genera.</title>
        <authorList>
            <person name="Goeker M."/>
        </authorList>
    </citation>
    <scope>NUCLEOTIDE SEQUENCE [LARGE SCALE GENOMIC DNA]</scope>
    <source>
        <strain evidence="9 10">DSM 23857</strain>
    </source>
</reference>
<dbReference type="AlphaFoldDB" id="A0A327QTC7"/>
<gene>
    <name evidence="9" type="ORF">LX64_02032</name>
</gene>
<dbReference type="PANTHER" id="PTHR23517:SF2">
    <property type="entry name" value="MULTIDRUG RESISTANCE PROTEIN MDTH"/>
    <property type="match status" value="1"/>
</dbReference>
<dbReference type="InterPro" id="IPR036259">
    <property type="entry name" value="MFS_trans_sf"/>
</dbReference>
<keyword evidence="5 7" id="KW-1133">Transmembrane helix</keyword>
<evidence type="ECO:0000256" key="1">
    <source>
        <dbReference type="ARBA" id="ARBA00004651"/>
    </source>
</evidence>
<dbReference type="InterPro" id="IPR050171">
    <property type="entry name" value="MFS_Transporters"/>
</dbReference>
<evidence type="ECO:0000256" key="3">
    <source>
        <dbReference type="ARBA" id="ARBA00022475"/>
    </source>
</evidence>
<feature type="transmembrane region" description="Helical" evidence="7">
    <location>
        <begin position="288"/>
        <end position="308"/>
    </location>
</feature>
<evidence type="ECO:0000256" key="5">
    <source>
        <dbReference type="ARBA" id="ARBA00022989"/>
    </source>
</evidence>
<keyword evidence="3" id="KW-1003">Cell membrane</keyword>
<comment type="subcellular location">
    <subcellularLocation>
        <location evidence="1">Cell membrane</location>
        <topology evidence="1">Multi-pass membrane protein</topology>
    </subcellularLocation>
</comment>
<feature type="domain" description="Major facilitator superfamily (MFS) profile" evidence="8">
    <location>
        <begin position="20"/>
        <end position="402"/>
    </location>
</feature>
<evidence type="ECO:0000313" key="9">
    <source>
        <dbReference type="EMBL" id="RAJ06904.1"/>
    </source>
</evidence>
<name>A0A327QTC7_9BACT</name>
<dbReference type="InterPro" id="IPR020846">
    <property type="entry name" value="MFS_dom"/>
</dbReference>
<feature type="transmembrane region" description="Helical" evidence="7">
    <location>
        <begin position="314"/>
        <end position="337"/>
    </location>
</feature>
<dbReference type="GO" id="GO:0005886">
    <property type="term" value="C:plasma membrane"/>
    <property type="evidence" value="ECO:0007669"/>
    <property type="project" value="UniProtKB-SubCell"/>
</dbReference>
<dbReference type="GO" id="GO:0022857">
    <property type="term" value="F:transmembrane transporter activity"/>
    <property type="evidence" value="ECO:0007669"/>
    <property type="project" value="InterPro"/>
</dbReference>
<feature type="transmembrane region" description="Helical" evidence="7">
    <location>
        <begin position="56"/>
        <end position="75"/>
    </location>
</feature>
<feature type="transmembrane region" description="Helical" evidence="7">
    <location>
        <begin position="349"/>
        <end position="372"/>
    </location>
</feature>
<dbReference type="PANTHER" id="PTHR23517">
    <property type="entry name" value="RESISTANCE PROTEIN MDTM, PUTATIVE-RELATED-RELATED"/>
    <property type="match status" value="1"/>
</dbReference>
<evidence type="ECO:0000256" key="4">
    <source>
        <dbReference type="ARBA" id="ARBA00022692"/>
    </source>
</evidence>
<evidence type="ECO:0000256" key="6">
    <source>
        <dbReference type="ARBA" id="ARBA00023136"/>
    </source>
</evidence>
<dbReference type="Pfam" id="PF07690">
    <property type="entry name" value="MFS_1"/>
    <property type="match status" value="1"/>
</dbReference>
<dbReference type="OrthoDB" id="5379144at2"/>
<accession>A0A327QTC7</accession>
<keyword evidence="2" id="KW-0813">Transport</keyword>
<dbReference type="Gene3D" id="1.20.1250.20">
    <property type="entry name" value="MFS general substrate transporter like domains"/>
    <property type="match status" value="1"/>
</dbReference>
<feature type="transmembrane region" description="Helical" evidence="7">
    <location>
        <begin position="175"/>
        <end position="193"/>
    </location>
</feature>
<proteinExistence type="predicted"/>
<dbReference type="CDD" id="cd17329">
    <property type="entry name" value="MFS_MdtH_MDR_like"/>
    <property type="match status" value="1"/>
</dbReference>
<dbReference type="RefSeq" id="WP_111597484.1">
    <property type="nucleotide sequence ID" value="NZ_QLLL01000003.1"/>
</dbReference>